<comment type="cofactor">
    <cofactor evidence="1">
        <name>Mg(2+)</name>
        <dbReference type="ChEBI" id="CHEBI:18420"/>
    </cofactor>
</comment>
<keyword evidence="1" id="KW-0067">ATP-binding</keyword>
<evidence type="ECO:0000259" key="2">
    <source>
        <dbReference type="Pfam" id="PF05970"/>
    </source>
</evidence>
<dbReference type="EMBL" id="JAAIUW010000003">
    <property type="protein sequence ID" value="KAF7839037.1"/>
    <property type="molecule type" value="Genomic_DNA"/>
</dbReference>
<dbReference type="Gene3D" id="3.40.50.300">
    <property type="entry name" value="P-loop containing nucleotide triphosphate hydrolases"/>
    <property type="match status" value="1"/>
</dbReference>
<comment type="caution">
    <text evidence="3">The sequence shown here is derived from an EMBL/GenBank/DDBJ whole genome shotgun (WGS) entry which is preliminary data.</text>
</comment>
<dbReference type="InterPro" id="IPR010285">
    <property type="entry name" value="DNA_helicase_pif1-like_DEAD"/>
</dbReference>
<feature type="domain" description="DNA helicase Pif1-like DEAD-box helicase" evidence="2">
    <location>
        <begin position="184"/>
        <end position="250"/>
    </location>
</feature>
<reference evidence="3" key="1">
    <citation type="submission" date="2020-09" db="EMBL/GenBank/DDBJ databases">
        <title>Genome-Enabled Discovery of Anthraquinone Biosynthesis in Senna tora.</title>
        <authorList>
            <person name="Kang S.-H."/>
            <person name="Pandey R.P."/>
            <person name="Lee C.-M."/>
            <person name="Sim J.-S."/>
            <person name="Jeong J.-T."/>
            <person name="Choi B.-S."/>
            <person name="Jung M."/>
            <person name="Ginzburg D."/>
            <person name="Zhao K."/>
            <person name="Won S.Y."/>
            <person name="Oh T.-J."/>
            <person name="Yu Y."/>
            <person name="Kim N.-H."/>
            <person name="Lee O.R."/>
            <person name="Lee T.-H."/>
            <person name="Bashyal P."/>
            <person name="Kim T.-S."/>
            <person name="Lee W.-H."/>
            <person name="Kawkins C."/>
            <person name="Kim C.-K."/>
            <person name="Kim J.S."/>
            <person name="Ahn B.O."/>
            <person name="Rhee S.Y."/>
            <person name="Sohng J.K."/>
        </authorList>
    </citation>
    <scope>NUCLEOTIDE SEQUENCE</scope>
    <source>
        <tissue evidence="3">Leaf</tissue>
    </source>
</reference>
<keyword evidence="1 3" id="KW-0347">Helicase</keyword>
<dbReference type="OrthoDB" id="1918649at2759"/>
<dbReference type="GO" id="GO:0005524">
    <property type="term" value="F:ATP binding"/>
    <property type="evidence" value="ECO:0007669"/>
    <property type="project" value="UniProtKB-KW"/>
</dbReference>
<name>A0A834X759_9FABA</name>
<protein>
    <recommendedName>
        <fullName evidence="1">ATP-dependent DNA helicase</fullName>
        <ecNumber evidence="1">5.6.2.3</ecNumber>
    </recommendedName>
</protein>
<accession>A0A834X759</accession>
<dbReference type="PANTHER" id="PTHR10492:SF101">
    <property type="entry name" value="ATP-DEPENDENT DNA HELICASE"/>
    <property type="match status" value="1"/>
</dbReference>
<organism evidence="3 4">
    <name type="scientific">Senna tora</name>
    <dbReference type="NCBI Taxonomy" id="362788"/>
    <lineage>
        <taxon>Eukaryota</taxon>
        <taxon>Viridiplantae</taxon>
        <taxon>Streptophyta</taxon>
        <taxon>Embryophyta</taxon>
        <taxon>Tracheophyta</taxon>
        <taxon>Spermatophyta</taxon>
        <taxon>Magnoliopsida</taxon>
        <taxon>eudicotyledons</taxon>
        <taxon>Gunneridae</taxon>
        <taxon>Pentapetalae</taxon>
        <taxon>rosids</taxon>
        <taxon>fabids</taxon>
        <taxon>Fabales</taxon>
        <taxon>Fabaceae</taxon>
        <taxon>Caesalpinioideae</taxon>
        <taxon>Cassia clade</taxon>
        <taxon>Senna</taxon>
    </lineage>
</organism>
<dbReference type="Pfam" id="PF05970">
    <property type="entry name" value="PIF1"/>
    <property type="match status" value="2"/>
</dbReference>
<dbReference type="Proteomes" id="UP000634136">
    <property type="component" value="Unassembled WGS sequence"/>
</dbReference>
<keyword evidence="1" id="KW-0234">DNA repair</keyword>
<feature type="domain" description="DNA helicase Pif1-like DEAD-box helicase" evidence="2">
    <location>
        <begin position="251"/>
        <end position="360"/>
    </location>
</feature>
<dbReference type="GO" id="GO:0016787">
    <property type="term" value="F:hydrolase activity"/>
    <property type="evidence" value="ECO:0007669"/>
    <property type="project" value="UniProtKB-KW"/>
</dbReference>
<comment type="catalytic activity">
    <reaction evidence="1">
        <text>ATP + H2O = ADP + phosphate + H(+)</text>
        <dbReference type="Rhea" id="RHEA:13065"/>
        <dbReference type="ChEBI" id="CHEBI:15377"/>
        <dbReference type="ChEBI" id="CHEBI:15378"/>
        <dbReference type="ChEBI" id="CHEBI:30616"/>
        <dbReference type="ChEBI" id="CHEBI:43474"/>
        <dbReference type="ChEBI" id="CHEBI:456216"/>
        <dbReference type="EC" id="5.6.2.3"/>
    </reaction>
</comment>
<gene>
    <name evidence="3" type="ORF">G2W53_007519</name>
</gene>
<keyword evidence="1" id="KW-0378">Hydrolase</keyword>
<keyword evidence="1" id="KW-0547">Nucleotide-binding</keyword>
<dbReference type="GO" id="GO:0006310">
    <property type="term" value="P:DNA recombination"/>
    <property type="evidence" value="ECO:0007669"/>
    <property type="project" value="UniProtKB-KW"/>
</dbReference>
<dbReference type="AlphaFoldDB" id="A0A834X759"/>
<keyword evidence="1" id="KW-0233">DNA recombination</keyword>
<keyword evidence="4" id="KW-1185">Reference proteome</keyword>
<evidence type="ECO:0000256" key="1">
    <source>
        <dbReference type="RuleBase" id="RU363044"/>
    </source>
</evidence>
<dbReference type="GO" id="GO:0000723">
    <property type="term" value="P:telomere maintenance"/>
    <property type="evidence" value="ECO:0007669"/>
    <property type="project" value="InterPro"/>
</dbReference>
<sequence>MRSHKKVIGRIYTVSPSEGDKFYLRFLLLHVKGAKDFDDLLTCNDIKDHTLKEAAIQRGLLENDDSIRQCLQEASILCSPDALRFFVTVLLYCQPTGVMELWNEFHHFMMEDYPSSSNVNNVRSINRLLQDLDTLLSQHGKHIANYDLPALIDDPKGNNDVPKCIEDELSIPVSDTNMQLIDLLNDDQKSAFKSIIDVIKQGRNATFFVDGPGSTGKTFLYRALLSSVRKKEMIALAIASSGIAAIILPGDLAKLIRRSTIIIWDEAPMMHRYVFESVDRTFRDITGVDSPFGGKFVILGGYFRQILSVIPNGSKAQLSNASIVNSPLWRHFEVMHLKQNMRSINDQGFLEWLLRVGDGMELVIEIDMIKIPPYMGIPWEGEDPLNDLINCVFLDLFRHMNNPSYMVERAILTLTNEEVDKLNDRIIAKYPGDDHILYSFDSVDDDPRNLY</sequence>
<dbReference type="SUPFAM" id="SSF52540">
    <property type="entry name" value="P-loop containing nucleoside triphosphate hydrolases"/>
    <property type="match status" value="2"/>
</dbReference>
<keyword evidence="1" id="KW-0227">DNA damage</keyword>
<dbReference type="GO" id="GO:0006281">
    <property type="term" value="P:DNA repair"/>
    <property type="evidence" value="ECO:0007669"/>
    <property type="project" value="UniProtKB-KW"/>
</dbReference>
<dbReference type="PANTHER" id="PTHR10492">
    <property type="match status" value="1"/>
</dbReference>
<dbReference type="GO" id="GO:0043139">
    <property type="term" value="F:5'-3' DNA helicase activity"/>
    <property type="evidence" value="ECO:0007669"/>
    <property type="project" value="UniProtKB-EC"/>
</dbReference>
<dbReference type="EC" id="5.6.2.3" evidence="1"/>
<evidence type="ECO:0000313" key="4">
    <source>
        <dbReference type="Proteomes" id="UP000634136"/>
    </source>
</evidence>
<dbReference type="InterPro" id="IPR027417">
    <property type="entry name" value="P-loop_NTPase"/>
</dbReference>
<comment type="similarity">
    <text evidence="1">Belongs to the helicase family.</text>
</comment>
<evidence type="ECO:0000313" key="3">
    <source>
        <dbReference type="EMBL" id="KAF7839037.1"/>
    </source>
</evidence>
<proteinExistence type="inferred from homology"/>